<comment type="caution">
    <text evidence="2">The sequence shown here is derived from an EMBL/GenBank/DDBJ whole genome shotgun (WGS) entry which is preliminary data.</text>
</comment>
<sequence length="260" mass="28012">MDAAGSRHYPDKPAKVYLFGTCLIDMFCPEAGMSAVHLLEREGIEVLFPADQTCCGQPAHSSGFPEQARAVARAQLGLFPEPWPVIVPSGSCAGTMRHHYPEMFADDPQLQAKASALAERVFELSEFLVHVARVSLADRGAPARVALHTSCAARREMGTHEHGRALLAQLGAVEVVLHEHESECCGFGGTFSLKHPAISSAMAGDKVDALKETGAETFLSADCGCMLSLNHTLQKQRDGFQGQHLATFLWQRTSGEGGQQ</sequence>
<dbReference type="PANTHER" id="PTHR30296">
    <property type="entry name" value="UNCHARACTERIZED PROTEIN YKGE"/>
    <property type="match status" value="1"/>
</dbReference>
<dbReference type="GO" id="GO:0005829">
    <property type="term" value="C:cytosol"/>
    <property type="evidence" value="ECO:0007669"/>
    <property type="project" value="TreeGrafter"/>
</dbReference>
<gene>
    <name evidence="2" type="primary">lutA_1</name>
    <name evidence="2" type="ORF">AW10_02090</name>
</gene>
<protein>
    <submittedName>
        <fullName evidence="2">Lactate utilization protein A</fullName>
    </submittedName>
</protein>
<dbReference type="PATRIC" id="fig|1454003.3.peg.2129"/>
<dbReference type="AlphaFoldDB" id="A0A011PSY7"/>
<organism evidence="2 3">
    <name type="scientific">Candidatus Accumulibacter appositus</name>
    <dbReference type="NCBI Taxonomy" id="1454003"/>
    <lineage>
        <taxon>Bacteria</taxon>
        <taxon>Pseudomonadati</taxon>
        <taxon>Pseudomonadota</taxon>
        <taxon>Betaproteobacteria</taxon>
        <taxon>Candidatus Accumulibacter</taxon>
    </lineage>
</organism>
<dbReference type="Proteomes" id="UP000021816">
    <property type="component" value="Unassembled WGS sequence"/>
</dbReference>
<dbReference type="InterPro" id="IPR004017">
    <property type="entry name" value="Cys_rich_dom"/>
</dbReference>
<dbReference type="GO" id="GO:0016491">
    <property type="term" value="F:oxidoreductase activity"/>
    <property type="evidence" value="ECO:0007669"/>
    <property type="project" value="UniProtKB-ARBA"/>
</dbReference>
<evidence type="ECO:0000313" key="2">
    <source>
        <dbReference type="EMBL" id="EXI79945.1"/>
    </source>
</evidence>
<evidence type="ECO:0000259" key="1">
    <source>
        <dbReference type="Pfam" id="PF02754"/>
    </source>
</evidence>
<name>A0A011PSY7_9PROT</name>
<dbReference type="PANTHER" id="PTHR30296:SF0">
    <property type="entry name" value="LACTATE UTILIZATION PROTEIN A"/>
    <property type="match status" value="1"/>
</dbReference>
<reference evidence="2 3" key="1">
    <citation type="submission" date="2014-02" db="EMBL/GenBank/DDBJ databases">
        <title>Expanding our view of genomic diversity in Candidatus Accumulibacter clades.</title>
        <authorList>
            <person name="Skennerton C.T."/>
            <person name="Barr J.J."/>
            <person name="Slater F.R."/>
            <person name="Bond P.L."/>
            <person name="Tyson G.W."/>
        </authorList>
    </citation>
    <scope>NUCLEOTIDE SEQUENCE [LARGE SCALE GENOMIC DNA]</scope>
    <source>
        <strain evidence="3">BA-92</strain>
    </source>
</reference>
<dbReference type="Pfam" id="PF02754">
    <property type="entry name" value="CCG"/>
    <property type="match status" value="2"/>
</dbReference>
<accession>A0A011PSY7</accession>
<proteinExistence type="predicted"/>
<evidence type="ECO:0000313" key="3">
    <source>
        <dbReference type="Proteomes" id="UP000021816"/>
    </source>
</evidence>
<dbReference type="EMBL" id="JEMX01000044">
    <property type="protein sequence ID" value="EXI79945.1"/>
    <property type="molecule type" value="Genomic_DNA"/>
</dbReference>
<feature type="domain" description="Cysteine-rich" evidence="1">
    <location>
        <begin position="17"/>
        <end position="96"/>
    </location>
</feature>
<feature type="domain" description="Cysteine-rich" evidence="1">
    <location>
        <begin position="145"/>
        <end position="229"/>
    </location>
</feature>
<dbReference type="STRING" id="1454003.AW10_02090"/>